<protein>
    <submittedName>
        <fullName evidence="2">Uncharacterized protein</fullName>
    </submittedName>
</protein>
<organism evidence="2 3">
    <name type="scientific">Dyadobacter soli</name>
    <dbReference type="NCBI Taxonomy" id="659014"/>
    <lineage>
        <taxon>Bacteria</taxon>
        <taxon>Pseudomonadati</taxon>
        <taxon>Bacteroidota</taxon>
        <taxon>Cytophagia</taxon>
        <taxon>Cytophagales</taxon>
        <taxon>Spirosomataceae</taxon>
        <taxon>Dyadobacter</taxon>
    </lineage>
</organism>
<gene>
    <name evidence="2" type="ORF">SAMN04487996_107122</name>
</gene>
<accession>A0A1G7G4Q3</accession>
<dbReference type="Proteomes" id="UP000198748">
    <property type="component" value="Unassembled WGS sequence"/>
</dbReference>
<evidence type="ECO:0000256" key="1">
    <source>
        <dbReference type="SAM" id="MobiDB-lite"/>
    </source>
</evidence>
<evidence type="ECO:0000313" key="2">
    <source>
        <dbReference type="EMBL" id="SDE83098.1"/>
    </source>
</evidence>
<name>A0A1G7G4Q3_9BACT</name>
<reference evidence="3" key="1">
    <citation type="submission" date="2016-10" db="EMBL/GenBank/DDBJ databases">
        <authorList>
            <person name="Varghese N."/>
            <person name="Submissions S."/>
        </authorList>
    </citation>
    <scope>NUCLEOTIDE SEQUENCE [LARGE SCALE GENOMIC DNA]</scope>
    <source>
        <strain evidence="3">DSM 25329</strain>
    </source>
</reference>
<proteinExistence type="predicted"/>
<evidence type="ECO:0000313" key="3">
    <source>
        <dbReference type="Proteomes" id="UP000198748"/>
    </source>
</evidence>
<keyword evidence="3" id="KW-1185">Reference proteome</keyword>
<dbReference type="AlphaFoldDB" id="A0A1G7G4Q3"/>
<dbReference type="EMBL" id="FNAN01000007">
    <property type="protein sequence ID" value="SDE83098.1"/>
    <property type="molecule type" value="Genomic_DNA"/>
</dbReference>
<sequence>MIGAVNNAKISGDAPSIINSQGFDLDQHPHAGLQIHNPGHI</sequence>
<feature type="region of interest" description="Disordered" evidence="1">
    <location>
        <begin position="1"/>
        <end position="41"/>
    </location>
</feature>
<dbReference type="STRING" id="659014.SAMN04487996_107122"/>